<keyword evidence="6" id="KW-0325">Glycoprotein</keyword>
<evidence type="ECO:0000256" key="4">
    <source>
        <dbReference type="ARBA" id="ARBA00022989"/>
    </source>
</evidence>
<sequence>MKQAAWYTCGGRCPPQCNPWVYFILAIVCLVFAIVAIVFAILSKTLFEAQLIDGVNKARFIDNTFQTTDCSNMFVGDATCSGLAYQAWLVNSTDARDICLSSSTPATKPLESASGWCDTSKDGCVKPDVCLRGVPHDFYAFNVTNPAEVLKNGAKPVVQELRPVHAAQTQQRIEASVDVDKWNNEGIAHWNDTNTFVFADKDETNLLQQKVIVPHVGLLSTVTQAGQQLNTMETLQMLGLCGTYQQLANLVITLAKTAPAIEGIINNTFGDTRSAMKAQYFDAGLTRFLGNQEINVEAIGPQLKIVVPELDLSMLPPSSMAIDYFAYAFGCVAKQDANHSCKFNPDSQADVDLEKKINGTFSETSKDLIFNFIMDTNFSDTTGAATQLILLQKGSLSPSEAAAWIAQLNYAGSYGLANYDTMRNTLFPYTNKSSPAYDPDYEFYPRFIKMTVGQMLGWDNQAFRDRFTGLPITLGFAKPVINGAPTEQYRSSKIPDWKGLDYFKMYNGQTQNCAFDRDCMAQDSFKADRTCTANAACTPNYAAGWDAKFIPGTLNGKGTDEYHKVNAEARLFVGQIFSAATLKNVEIDFDWRGVKVDRWTLADIDFRTENCDGSEGSGSPGIDCDSPRGTFNLGYFSSPDPTTTRVPVYASLPHFTLVAGSSSRENYHPGDRVSIVSCTGDAECEGTRDFTVEIYTEPISGALLNGQQRLQLNIAFPPTANGETGGMTEELLMPAFWLNKHQTAFGFQLDSVKKIQSGSTLFNVLMGILIAVGVVLVICAVILAFLGWRRRKALLAASVEAAAVANFPSFGGIIPEMKPRWYNCNGRCPIKCNPWVYWILTAISAAICIVAIIFAILVKTTYEDQYTNGVDAMRFIDNTYQTTDCSNMFVGDATCPGLAYQAWLMNSTEARETCLSSSSPSNAAVAASSGWCDASKDGCVKPDMCLRGMPYDFYAFNVTNPAEILKNGAKPVVQELRPVHAAQTSERIEASVDVDKWNNEGIAHWNETNTFVFADKDETALLQQKVIVPNLALLSTITEMGHTVSTMEMLQMLGTCGTYQELAKTVTGMMKLAPAMVSNLIKAQFGSIEAAIQSQYFDAGLTRMLDDGEINMQALGTKLAPLAGGLDVSSMLPPSSMAIDYFAYAFGCVAKQDANHSCKFNPDSQADVDLEKKINGTFSETSKNKIFNFMMNTNFTDTTGAVVAMKVLEMTLKPSEIEAWHDQLNYAGSYGLSNYDTMRHTLFPYTDPSSKSYDADYEFYPRFIKMSVAQLLGWDNEAFTDKFSGQAVSMGVAKPVINGAPTEQYRSSKIPDWKGLDYFKMYNGQTQNCAFDRDCMAQDSFKKDGTCTANDVCTPNYVAGWDAKFFPGTLNGKGTDEYHKKDALARLFVGQIFSAATLKNIEVDADWDGAKVDKWTLSDIDFRNENCDGSNPHDSQGIDCDSPYLSFNLGYFASPDPASVMVPVYASLPHFDIVNGSSSRSQNYYPGDRVNILSCSGDPNCEGDRDFRINVWTEPISGAFVNGQEKLQMNVRFPPTANGKTGEMTQDCLIPSFWLNKHQKAFPFQLDTMKVEQAAPGMFNGLMGGLIAIAIIFFIAALIIGWLGWERRKQIKYGEKEVASKCSIEQGDSQSSEAEPEAPANTGA</sequence>
<accession>A0A7J6MR59</accession>
<organism evidence="9 10">
    <name type="scientific">Perkinsus olseni</name>
    <name type="common">Perkinsus atlanticus</name>
    <dbReference type="NCBI Taxonomy" id="32597"/>
    <lineage>
        <taxon>Eukaryota</taxon>
        <taxon>Sar</taxon>
        <taxon>Alveolata</taxon>
        <taxon>Perkinsozoa</taxon>
        <taxon>Perkinsea</taxon>
        <taxon>Perkinsida</taxon>
        <taxon>Perkinsidae</taxon>
        <taxon>Perkinsus</taxon>
    </lineage>
</organism>
<evidence type="ECO:0000256" key="8">
    <source>
        <dbReference type="SAM" id="Phobius"/>
    </source>
</evidence>
<feature type="transmembrane region" description="Helical" evidence="8">
    <location>
        <begin position="1582"/>
        <end position="1605"/>
    </location>
</feature>
<comment type="subcellular location">
    <subcellularLocation>
        <location evidence="1">Membrane</location>
    </subcellularLocation>
</comment>
<proteinExistence type="inferred from homology"/>
<comment type="caution">
    <text evidence="9">The sequence shown here is derived from an EMBL/GenBank/DDBJ whole genome shotgun (WGS) entry which is preliminary data.</text>
</comment>
<reference evidence="9 10" key="1">
    <citation type="submission" date="2020-04" db="EMBL/GenBank/DDBJ databases">
        <title>Perkinsus olseni comparative genomics.</title>
        <authorList>
            <person name="Bogema D.R."/>
        </authorList>
    </citation>
    <scope>NUCLEOTIDE SEQUENCE [LARGE SCALE GENOMIC DNA]</scope>
    <source>
        <strain evidence="9">ATCC PRA-31</strain>
    </source>
</reference>
<dbReference type="GO" id="GO:0016020">
    <property type="term" value="C:membrane"/>
    <property type="evidence" value="ECO:0007669"/>
    <property type="project" value="UniProtKB-SubCell"/>
</dbReference>
<evidence type="ECO:0000313" key="9">
    <source>
        <dbReference type="EMBL" id="KAF4674055.1"/>
    </source>
</evidence>
<dbReference type="GO" id="GO:0005044">
    <property type="term" value="F:scavenger receptor activity"/>
    <property type="evidence" value="ECO:0007669"/>
    <property type="project" value="TreeGrafter"/>
</dbReference>
<dbReference type="Pfam" id="PF01130">
    <property type="entry name" value="CD36"/>
    <property type="match status" value="4"/>
</dbReference>
<evidence type="ECO:0000256" key="5">
    <source>
        <dbReference type="ARBA" id="ARBA00023136"/>
    </source>
</evidence>
<evidence type="ECO:0000256" key="7">
    <source>
        <dbReference type="SAM" id="MobiDB-lite"/>
    </source>
</evidence>
<dbReference type="Proteomes" id="UP000572268">
    <property type="component" value="Unassembled WGS sequence"/>
</dbReference>
<comment type="similarity">
    <text evidence="2">Belongs to the CD36 family.</text>
</comment>
<evidence type="ECO:0000256" key="3">
    <source>
        <dbReference type="ARBA" id="ARBA00022692"/>
    </source>
</evidence>
<dbReference type="GO" id="GO:0005737">
    <property type="term" value="C:cytoplasm"/>
    <property type="evidence" value="ECO:0007669"/>
    <property type="project" value="TreeGrafter"/>
</dbReference>
<keyword evidence="5 8" id="KW-0472">Membrane</keyword>
<protein>
    <submittedName>
        <fullName evidence="9">Uncharacterized protein</fullName>
    </submittedName>
</protein>
<keyword evidence="3 8" id="KW-0812">Transmembrane</keyword>
<evidence type="ECO:0000256" key="6">
    <source>
        <dbReference type="ARBA" id="ARBA00023180"/>
    </source>
</evidence>
<feature type="transmembrane region" description="Helical" evidence="8">
    <location>
        <begin position="20"/>
        <end position="42"/>
    </location>
</feature>
<feature type="region of interest" description="Disordered" evidence="7">
    <location>
        <begin position="1622"/>
        <end position="1644"/>
    </location>
</feature>
<evidence type="ECO:0000313" key="10">
    <source>
        <dbReference type="Proteomes" id="UP000572268"/>
    </source>
</evidence>
<name>A0A7J6MR59_PEROL</name>
<dbReference type="EMBL" id="JABANN010000037">
    <property type="protein sequence ID" value="KAF4674055.1"/>
    <property type="molecule type" value="Genomic_DNA"/>
</dbReference>
<keyword evidence="4 8" id="KW-1133">Transmembrane helix</keyword>
<dbReference type="PANTHER" id="PTHR11923:SF51">
    <property type="entry name" value="LYSOSOME MEMBRANE PROTEIN 2"/>
    <property type="match status" value="1"/>
</dbReference>
<evidence type="ECO:0000256" key="2">
    <source>
        <dbReference type="ARBA" id="ARBA00010532"/>
    </source>
</evidence>
<dbReference type="InterPro" id="IPR002159">
    <property type="entry name" value="CD36_fam"/>
</dbReference>
<feature type="transmembrane region" description="Helical" evidence="8">
    <location>
        <begin position="761"/>
        <end position="788"/>
    </location>
</feature>
<dbReference type="PANTHER" id="PTHR11923">
    <property type="entry name" value="SCAVENGER RECEPTOR CLASS B TYPE-1 SR-B1"/>
    <property type="match status" value="1"/>
</dbReference>
<feature type="transmembrane region" description="Helical" evidence="8">
    <location>
        <begin position="835"/>
        <end position="858"/>
    </location>
</feature>
<evidence type="ECO:0000256" key="1">
    <source>
        <dbReference type="ARBA" id="ARBA00004370"/>
    </source>
</evidence>
<gene>
    <name evidence="9" type="ORF">FOL46_005916</name>
</gene>